<proteinExistence type="predicted"/>
<evidence type="ECO:0000313" key="3">
    <source>
        <dbReference type="Proteomes" id="UP000249645"/>
    </source>
</evidence>
<accession>A0A2W5F019</accession>
<gene>
    <name evidence="2" type="ORF">DI598_07510</name>
</gene>
<organism evidence="2 3">
    <name type="scientific">Pseudopedobacter saltans</name>
    <dbReference type="NCBI Taxonomy" id="151895"/>
    <lineage>
        <taxon>Bacteria</taxon>
        <taxon>Pseudomonadati</taxon>
        <taxon>Bacteroidota</taxon>
        <taxon>Sphingobacteriia</taxon>
        <taxon>Sphingobacteriales</taxon>
        <taxon>Sphingobacteriaceae</taxon>
        <taxon>Pseudopedobacter</taxon>
    </lineage>
</organism>
<sequence>MAYLTKGIFTIDEILTGKPMQIDISGAPAWSDPNYNQSTGYNGTTTKTEDVIITYVKPKVQSIPNAVKSAFSWWWLALGLIPVLYYLICKKQK</sequence>
<name>A0A2W5F019_9SPHI</name>
<reference evidence="2 3" key="1">
    <citation type="submission" date="2017-11" db="EMBL/GenBank/DDBJ databases">
        <title>Infants hospitalized years apart are colonized by the same room-sourced microbial strains.</title>
        <authorList>
            <person name="Brooks B."/>
            <person name="Olm M.R."/>
            <person name="Firek B.A."/>
            <person name="Baker R."/>
            <person name="Thomas B.C."/>
            <person name="Morowitz M.J."/>
            <person name="Banfield J.F."/>
        </authorList>
    </citation>
    <scope>NUCLEOTIDE SEQUENCE [LARGE SCALE GENOMIC DNA]</scope>
    <source>
        <strain evidence="2">S2_009_000_R2_76</strain>
    </source>
</reference>
<protein>
    <submittedName>
        <fullName evidence="2">Uncharacterized protein</fullName>
    </submittedName>
</protein>
<evidence type="ECO:0000256" key="1">
    <source>
        <dbReference type="SAM" id="Phobius"/>
    </source>
</evidence>
<keyword evidence="1" id="KW-0472">Membrane</keyword>
<keyword evidence="1" id="KW-1133">Transmembrane helix</keyword>
<keyword evidence="1" id="KW-0812">Transmembrane</keyword>
<evidence type="ECO:0000313" key="2">
    <source>
        <dbReference type="EMBL" id="PZP49581.1"/>
    </source>
</evidence>
<feature type="transmembrane region" description="Helical" evidence="1">
    <location>
        <begin position="71"/>
        <end position="88"/>
    </location>
</feature>
<dbReference type="EMBL" id="QFOI01000105">
    <property type="protein sequence ID" value="PZP49581.1"/>
    <property type="molecule type" value="Genomic_DNA"/>
</dbReference>
<dbReference type="Proteomes" id="UP000249645">
    <property type="component" value="Unassembled WGS sequence"/>
</dbReference>
<comment type="caution">
    <text evidence="2">The sequence shown here is derived from an EMBL/GenBank/DDBJ whole genome shotgun (WGS) entry which is preliminary data.</text>
</comment>
<dbReference type="AlphaFoldDB" id="A0A2W5F019"/>